<feature type="transmembrane region" description="Helical" evidence="5">
    <location>
        <begin position="12"/>
        <end position="34"/>
    </location>
</feature>
<dbReference type="PANTHER" id="PTHR24300">
    <property type="entry name" value="CYTOCHROME P450 508A4-RELATED"/>
    <property type="match status" value="1"/>
</dbReference>
<evidence type="ECO:0000256" key="1">
    <source>
        <dbReference type="ARBA" id="ARBA00010617"/>
    </source>
</evidence>
<comment type="similarity">
    <text evidence="1">Belongs to the cytochrome P450 family.</text>
</comment>
<comment type="caution">
    <text evidence="6">The sequence shown here is derived from an EMBL/GenBank/DDBJ whole genome shotgun (WGS) entry which is preliminary data.</text>
</comment>
<dbReference type="SUPFAM" id="SSF48264">
    <property type="entry name" value="Cytochrome P450"/>
    <property type="match status" value="1"/>
</dbReference>
<dbReference type="GO" id="GO:0020037">
    <property type="term" value="F:heme binding"/>
    <property type="evidence" value="ECO:0007669"/>
    <property type="project" value="InterPro"/>
</dbReference>
<reference evidence="6 7" key="2">
    <citation type="journal article" date="2019" name="G3 (Bethesda)">
        <title>Hybrid Assembly of the Genome of the Entomopathogenic Nematode Steinernema carpocapsae Identifies the X-Chromosome.</title>
        <authorList>
            <person name="Serra L."/>
            <person name="Macchietto M."/>
            <person name="Macias-Munoz A."/>
            <person name="McGill C.J."/>
            <person name="Rodriguez I.M."/>
            <person name="Rodriguez B."/>
            <person name="Murad R."/>
            <person name="Mortazavi A."/>
        </authorList>
    </citation>
    <scope>NUCLEOTIDE SEQUENCE [LARGE SCALE GENOMIC DNA]</scope>
    <source>
        <strain evidence="6 7">ALL</strain>
    </source>
</reference>
<keyword evidence="5" id="KW-0812">Transmembrane</keyword>
<dbReference type="PANTHER" id="PTHR24300:SF375">
    <property type="entry name" value="CYTOCHROME P450 FAMILY"/>
    <property type="match status" value="1"/>
</dbReference>
<keyword evidence="4" id="KW-0560">Oxidoreductase</keyword>
<keyword evidence="5" id="KW-1133">Transmembrane helix</keyword>
<keyword evidence="3" id="KW-0408">Iron</keyword>
<keyword evidence="4" id="KW-0503">Monooxygenase</keyword>
<dbReference type="Gene3D" id="1.10.630.10">
    <property type="entry name" value="Cytochrome P450"/>
    <property type="match status" value="1"/>
</dbReference>
<reference evidence="6 7" key="1">
    <citation type="journal article" date="2015" name="Genome Biol.">
        <title>Comparative genomics of Steinernema reveals deeply conserved gene regulatory networks.</title>
        <authorList>
            <person name="Dillman A.R."/>
            <person name="Macchietto M."/>
            <person name="Porter C.F."/>
            <person name="Rogers A."/>
            <person name="Williams B."/>
            <person name="Antoshechkin I."/>
            <person name="Lee M.M."/>
            <person name="Goodwin Z."/>
            <person name="Lu X."/>
            <person name="Lewis E.E."/>
            <person name="Goodrich-Blair H."/>
            <person name="Stock S.P."/>
            <person name="Adams B.J."/>
            <person name="Sternberg P.W."/>
            <person name="Mortazavi A."/>
        </authorList>
    </citation>
    <scope>NUCLEOTIDE SEQUENCE [LARGE SCALE GENOMIC DNA]</scope>
    <source>
        <strain evidence="6 7">ALL</strain>
    </source>
</reference>
<evidence type="ECO:0000256" key="2">
    <source>
        <dbReference type="ARBA" id="ARBA00022723"/>
    </source>
</evidence>
<dbReference type="EMBL" id="AZBU02000012">
    <property type="protein sequence ID" value="TKR59782.1"/>
    <property type="molecule type" value="Genomic_DNA"/>
</dbReference>
<dbReference type="GO" id="GO:0016712">
    <property type="term" value="F:oxidoreductase activity, acting on paired donors, with incorporation or reduction of molecular oxygen, reduced flavin or flavoprotein as one donor, and incorporation of one atom of oxygen"/>
    <property type="evidence" value="ECO:0007669"/>
    <property type="project" value="TreeGrafter"/>
</dbReference>
<proteinExistence type="inferred from homology"/>
<evidence type="ECO:0000256" key="5">
    <source>
        <dbReference type="SAM" id="Phobius"/>
    </source>
</evidence>
<gene>
    <name evidence="6" type="ORF">L596_029407</name>
</gene>
<accession>A0A4U5LUJ6</accession>
<evidence type="ECO:0000313" key="7">
    <source>
        <dbReference type="Proteomes" id="UP000298663"/>
    </source>
</evidence>
<dbReference type="GO" id="GO:0005737">
    <property type="term" value="C:cytoplasm"/>
    <property type="evidence" value="ECO:0007669"/>
    <property type="project" value="TreeGrafter"/>
</dbReference>
<sequence>MKLFKLGGNGVLTSAIFAISASNMCILLSILSIFSTARSFWVSSFFARVSEAGFDRKPRGKPHFYALKGVICDYRRTENKKGIQVIHPEESANDYIDAYLIEMPRRDDVGELMGYFSDKWMASNLLDLYVGGTETSISFLLLRFLYMLSKPEIGKKLTAEVMKTTGGNRHVEMTRPLCLTPTLS</sequence>
<keyword evidence="2" id="KW-0479">Metal-binding</keyword>
<dbReference type="GO" id="GO:0006805">
    <property type="term" value="P:xenobiotic metabolic process"/>
    <property type="evidence" value="ECO:0007669"/>
    <property type="project" value="TreeGrafter"/>
</dbReference>
<evidence type="ECO:0000256" key="3">
    <source>
        <dbReference type="ARBA" id="ARBA00023004"/>
    </source>
</evidence>
<dbReference type="AlphaFoldDB" id="A0A4U5LUJ6"/>
<dbReference type="STRING" id="34508.A0A4U5LUJ6"/>
<evidence type="ECO:0000256" key="4">
    <source>
        <dbReference type="ARBA" id="ARBA00023033"/>
    </source>
</evidence>
<organism evidence="6 7">
    <name type="scientific">Steinernema carpocapsae</name>
    <name type="common">Entomopathogenic nematode</name>
    <dbReference type="NCBI Taxonomy" id="34508"/>
    <lineage>
        <taxon>Eukaryota</taxon>
        <taxon>Metazoa</taxon>
        <taxon>Ecdysozoa</taxon>
        <taxon>Nematoda</taxon>
        <taxon>Chromadorea</taxon>
        <taxon>Rhabditida</taxon>
        <taxon>Tylenchina</taxon>
        <taxon>Panagrolaimomorpha</taxon>
        <taxon>Strongyloidoidea</taxon>
        <taxon>Steinernematidae</taxon>
        <taxon>Steinernema</taxon>
    </lineage>
</organism>
<evidence type="ECO:0000313" key="6">
    <source>
        <dbReference type="EMBL" id="TKR59782.1"/>
    </source>
</evidence>
<keyword evidence="7" id="KW-1185">Reference proteome</keyword>
<dbReference type="OrthoDB" id="2789670at2759"/>
<keyword evidence="5" id="KW-0472">Membrane</keyword>
<dbReference type="GO" id="GO:0006082">
    <property type="term" value="P:organic acid metabolic process"/>
    <property type="evidence" value="ECO:0007669"/>
    <property type="project" value="TreeGrafter"/>
</dbReference>
<dbReference type="Proteomes" id="UP000298663">
    <property type="component" value="Unassembled WGS sequence"/>
</dbReference>
<dbReference type="InterPro" id="IPR036396">
    <property type="entry name" value="Cyt_P450_sf"/>
</dbReference>
<dbReference type="Pfam" id="PF00067">
    <property type="entry name" value="p450"/>
    <property type="match status" value="1"/>
</dbReference>
<dbReference type="InterPro" id="IPR001128">
    <property type="entry name" value="Cyt_P450"/>
</dbReference>
<protein>
    <submittedName>
        <fullName evidence="6">Uncharacterized protein</fullName>
    </submittedName>
</protein>
<dbReference type="GO" id="GO:0005506">
    <property type="term" value="F:iron ion binding"/>
    <property type="evidence" value="ECO:0007669"/>
    <property type="project" value="InterPro"/>
</dbReference>
<dbReference type="InterPro" id="IPR050182">
    <property type="entry name" value="Cytochrome_P450_fam2"/>
</dbReference>
<name>A0A4U5LUJ6_STECR</name>